<dbReference type="Gene3D" id="3.40.50.880">
    <property type="match status" value="1"/>
</dbReference>
<gene>
    <name evidence="6" type="ORF">WI38_05600</name>
</gene>
<evidence type="ECO:0000259" key="5">
    <source>
        <dbReference type="PROSITE" id="PS01124"/>
    </source>
</evidence>
<evidence type="ECO:0000256" key="4">
    <source>
        <dbReference type="SAM" id="MobiDB-lite"/>
    </source>
</evidence>
<evidence type="ECO:0000313" key="6">
    <source>
        <dbReference type="EMBL" id="KUZ95097.1"/>
    </source>
</evidence>
<dbReference type="EMBL" id="LOTN01000010">
    <property type="protein sequence ID" value="KUZ95097.1"/>
    <property type="molecule type" value="Genomic_DNA"/>
</dbReference>
<dbReference type="SUPFAM" id="SSF52317">
    <property type="entry name" value="Class I glutamine amidotransferase-like"/>
    <property type="match status" value="1"/>
</dbReference>
<evidence type="ECO:0000256" key="3">
    <source>
        <dbReference type="ARBA" id="ARBA00023163"/>
    </source>
</evidence>
<dbReference type="InterPro" id="IPR029062">
    <property type="entry name" value="Class_I_gatase-like"/>
</dbReference>
<dbReference type="GO" id="GO:0003700">
    <property type="term" value="F:DNA-binding transcription factor activity"/>
    <property type="evidence" value="ECO:0007669"/>
    <property type="project" value="InterPro"/>
</dbReference>
<name>A0A102LB38_9BURK</name>
<keyword evidence="1" id="KW-0805">Transcription regulation</keyword>
<dbReference type="PANTHER" id="PTHR43130:SF3">
    <property type="entry name" value="HTH-TYPE TRANSCRIPTIONAL REGULATOR RV1931C"/>
    <property type="match status" value="1"/>
</dbReference>
<dbReference type="SMART" id="SM00342">
    <property type="entry name" value="HTH_ARAC"/>
    <property type="match status" value="1"/>
</dbReference>
<feature type="compositionally biased region" description="Basic residues" evidence="4">
    <location>
        <begin position="326"/>
        <end position="336"/>
    </location>
</feature>
<dbReference type="PANTHER" id="PTHR43130">
    <property type="entry name" value="ARAC-FAMILY TRANSCRIPTIONAL REGULATOR"/>
    <property type="match status" value="1"/>
</dbReference>
<dbReference type="InterPro" id="IPR052158">
    <property type="entry name" value="INH-QAR"/>
</dbReference>
<keyword evidence="3" id="KW-0804">Transcription</keyword>
<dbReference type="InterPro" id="IPR009057">
    <property type="entry name" value="Homeodomain-like_sf"/>
</dbReference>
<comment type="caution">
    <text evidence="6">The sequence shown here is derived from an EMBL/GenBank/DDBJ whole genome shotgun (WGS) entry which is preliminary data.</text>
</comment>
<dbReference type="InterPro" id="IPR018062">
    <property type="entry name" value="HTH_AraC-typ_CS"/>
</dbReference>
<dbReference type="RefSeq" id="WP_059631421.1">
    <property type="nucleotide sequence ID" value="NZ_LOTK01000033.1"/>
</dbReference>
<evidence type="ECO:0000256" key="1">
    <source>
        <dbReference type="ARBA" id="ARBA00023015"/>
    </source>
</evidence>
<dbReference type="CDD" id="cd03137">
    <property type="entry name" value="GATase1_AraC_1"/>
    <property type="match status" value="1"/>
</dbReference>
<feature type="region of interest" description="Disordered" evidence="4">
    <location>
        <begin position="317"/>
        <end position="336"/>
    </location>
</feature>
<reference evidence="6 7" key="1">
    <citation type="submission" date="2015-11" db="EMBL/GenBank/DDBJ databases">
        <title>Expanding the genomic diversity of Burkholderia species for the development of highly accurate diagnostics.</title>
        <authorList>
            <person name="Sahl J."/>
            <person name="Keim P."/>
            <person name="Wagner D."/>
        </authorList>
    </citation>
    <scope>NUCLEOTIDE SEQUENCE [LARGE SCALE GENOMIC DNA]</scope>
    <source>
        <strain evidence="6 7">RF32-BP4</strain>
    </source>
</reference>
<dbReference type="Gene3D" id="1.10.10.60">
    <property type="entry name" value="Homeodomain-like"/>
    <property type="match status" value="1"/>
</dbReference>
<dbReference type="Pfam" id="PF12833">
    <property type="entry name" value="HTH_18"/>
    <property type="match status" value="1"/>
</dbReference>
<protein>
    <submittedName>
        <fullName evidence="6">Transcriptional regulator</fullName>
    </submittedName>
</protein>
<dbReference type="PROSITE" id="PS01124">
    <property type="entry name" value="HTH_ARAC_FAMILY_2"/>
    <property type="match status" value="1"/>
</dbReference>
<organism evidence="6 7">
    <name type="scientific">Burkholderia ubonensis</name>
    <dbReference type="NCBI Taxonomy" id="101571"/>
    <lineage>
        <taxon>Bacteria</taxon>
        <taxon>Pseudomonadati</taxon>
        <taxon>Pseudomonadota</taxon>
        <taxon>Betaproteobacteria</taxon>
        <taxon>Burkholderiales</taxon>
        <taxon>Burkholderiaceae</taxon>
        <taxon>Burkholderia</taxon>
        <taxon>Burkholderia cepacia complex</taxon>
    </lineage>
</organism>
<dbReference type="SUPFAM" id="SSF46689">
    <property type="entry name" value="Homeodomain-like"/>
    <property type="match status" value="2"/>
</dbReference>
<sequence>MSQSIRPARDIVVVGFEGVQSLDITGPMEVFAVANRYLPNHAAPYRLTLASQLGDDIVTHAGLRLAGPIALTALPEHIDTIIIAGGSDAALRHAASDAGVLPWLRTRIANTRRIASICTGAFVLAAGGWLNGKRATTHWMQCSTLQALCPDTRVEPDAIYVSDPPFHTSAGVTAGIDLCLALVKADCGAPTALAVARELVLFMHRPGGQAQFSVGLDIQANATPRMRSLLTAIVDDPTGNLGVPALAARLHMSERTLARHFREQTGLSPAQFVLAARIERAKSLLEQADWPLERIAERAGFGSVDALQRAFAKQAGVSPSDYRERFGKRHNAPPTT</sequence>
<dbReference type="InterPro" id="IPR018060">
    <property type="entry name" value="HTH_AraC"/>
</dbReference>
<accession>A0A102LB38</accession>
<evidence type="ECO:0000313" key="7">
    <source>
        <dbReference type="Proteomes" id="UP000065521"/>
    </source>
</evidence>
<dbReference type="GO" id="GO:0043565">
    <property type="term" value="F:sequence-specific DNA binding"/>
    <property type="evidence" value="ECO:0007669"/>
    <property type="project" value="InterPro"/>
</dbReference>
<dbReference type="AlphaFoldDB" id="A0A102LB38"/>
<dbReference type="InterPro" id="IPR002818">
    <property type="entry name" value="DJ-1/PfpI"/>
</dbReference>
<evidence type="ECO:0000256" key="2">
    <source>
        <dbReference type="ARBA" id="ARBA00023125"/>
    </source>
</evidence>
<proteinExistence type="predicted"/>
<dbReference type="Pfam" id="PF01965">
    <property type="entry name" value="DJ-1_PfpI"/>
    <property type="match status" value="1"/>
</dbReference>
<feature type="domain" description="HTH araC/xylS-type" evidence="5">
    <location>
        <begin position="227"/>
        <end position="325"/>
    </location>
</feature>
<keyword evidence="2" id="KW-0238">DNA-binding</keyword>
<dbReference type="Proteomes" id="UP000065521">
    <property type="component" value="Unassembled WGS sequence"/>
</dbReference>
<dbReference type="PROSITE" id="PS00041">
    <property type="entry name" value="HTH_ARAC_FAMILY_1"/>
    <property type="match status" value="1"/>
</dbReference>